<dbReference type="InterPro" id="IPR003811">
    <property type="entry name" value="G3P_acylTferase_PlsY"/>
</dbReference>
<reference evidence="11" key="2">
    <citation type="journal article" date="2021" name="PeerJ">
        <title>Extensive microbial diversity within the chicken gut microbiome revealed by metagenomics and culture.</title>
        <authorList>
            <person name="Gilroy R."/>
            <person name="Ravi A."/>
            <person name="Getino M."/>
            <person name="Pursley I."/>
            <person name="Horton D.L."/>
            <person name="Alikhan N.F."/>
            <person name="Baker D."/>
            <person name="Gharbi K."/>
            <person name="Hall N."/>
            <person name="Watson M."/>
            <person name="Adriaenssens E.M."/>
            <person name="Foster-Nyarko E."/>
            <person name="Jarju S."/>
            <person name="Secka A."/>
            <person name="Antonio M."/>
            <person name="Oren A."/>
            <person name="Chaudhuri R.R."/>
            <person name="La Ragione R."/>
            <person name="Hildebrand F."/>
            <person name="Pallen M.J."/>
        </authorList>
    </citation>
    <scope>NUCLEOTIDE SEQUENCE</scope>
    <source>
        <strain evidence="11">ChiHjej12B11-29160</strain>
    </source>
</reference>
<keyword evidence="7 10" id="KW-0472">Membrane</keyword>
<feature type="transmembrane region" description="Helical" evidence="10">
    <location>
        <begin position="93"/>
        <end position="116"/>
    </location>
</feature>
<dbReference type="GO" id="GO:0005886">
    <property type="term" value="C:plasma membrane"/>
    <property type="evidence" value="ECO:0007669"/>
    <property type="project" value="UniProtKB-SubCell"/>
</dbReference>
<comment type="caution">
    <text evidence="11">The sequence shown here is derived from an EMBL/GenBank/DDBJ whole genome shotgun (WGS) entry which is preliminary data.</text>
</comment>
<comment type="similarity">
    <text evidence="10">Belongs to the PlsY family.</text>
</comment>
<evidence type="ECO:0000313" key="12">
    <source>
        <dbReference type="Proteomes" id="UP000824078"/>
    </source>
</evidence>
<dbReference type="GO" id="GO:0043772">
    <property type="term" value="F:acyl-phosphate glycerol-3-phosphate acyltransferase activity"/>
    <property type="evidence" value="ECO:0007669"/>
    <property type="project" value="UniProtKB-UniRule"/>
</dbReference>
<feature type="transmembrane region" description="Helical" evidence="10">
    <location>
        <begin position="128"/>
        <end position="151"/>
    </location>
</feature>
<dbReference type="PANTHER" id="PTHR30309">
    <property type="entry name" value="INNER MEMBRANE PROTEIN YGIH"/>
    <property type="match status" value="1"/>
</dbReference>
<keyword evidence="1 10" id="KW-1003">Cell membrane</keyword>
<keyword evidence="8 10" id="KW-0594">Phospholipid biosynthesis</keyword>
<accession>A0A9D1HXL7</accession>
<dbReference type="GO" id="GO:0008654">
    <property type="term" value="P:phospholipid biosynthetic process"/>
    <property type="evidence" value="ECO:0007669"/>
    <property type="project" value="UniProtKB-UniRule"/>
</dbReference>
<comment type="pathway">
    <text evidence="10">Lipid metabolism; phospholipid metabolism.</text>
</comment>
<proteinExistence type="inferred from homology"/>
<feature type="transmembrane region" description="Helical" evidence="10">
    <location>
        <begin position="6"/>
        <end position="23"/>
    </location>
</feature>
<evidence type="ECO:0000256" key="1">
    <source>
        <dbReference type="ARBA" id="ARBA00022475"/>
    </source>
</evidence>
<dbReference type="Proteomes" id="UP000824078">
    <property type="component" value="Unassembled WGS sequence"/>
</dbReference>
<dbReference type="EMBL" id="DVMQ01000015">
    <property type="protein sequence ID" value="HIU24182.1"/>
    <property type="molecule type" value="Genomic_DNA"/>
</dbReference>
<comment type="subunit">
    <text evidence="10">Probably interacts with PlsX.</text>
</comment>
<evidence type="ECO:0000256" key="9">
    <source>
        <dbReference type="ARBA" id="ARBA00023264"/>
    </source>
</evidence>
<keyword evidence="6 10" id="KW-0443">Lipid metabolism</keyword>
<dbReference type="NCBIfam" id="TIGR00023">
    <property type="entry name" value="glycerol-3-phosphate 1-O-acyltransferase PlsY"/>
    <property type="match status" value="1"/>
</dbReference>
<dbReference type="EC" id="2.3.1.275" evidence="10"/>
<feature type="transmembrane region" description="Helical" evidence="10">
    <location>
        <begin position="171"/>
        <end position="193"/>
    </location>
</feature>
<dbReference type="Pfam" id="PF02660">
    <property type="entry name" value="G3P_acyltransf"/>
    <property type="match status" value="1"/>
</dbReference>
<evidence type="ECO:0000256" key="6">
    <source>
        <dbReference type="ARBA" id="ARBA00023098"/>
    </source>
</evidence>
<evidence type="ECO:0000256" key="4">
    <source>
        <dbReference type="ARBA" id="ARBA00022692"/>
    </source>
</evidence>
<dbReference type="AlphaFoldDB" id="A0A9D1HXL7"/>
<dbReference type="PANTHER" id="PTHR30309:SF0">
    <property type="entry name" value="GLYCEROL-3-PHOSPHATE ACYLTRANSFERASE-RELATED"/>
    <property type="match status" value="1"/>
</dbReference>
<dbReference type="HAMAP" id="MF_01043">
    <property type="entry name" value="PlsY"/>
    <property type="match status" value="1"/>
</dbReference>
<evidence type="ECO:0000256" key="10">
    <source>
        <dbReference type="HAMAP-Rule" id="MF_01043"/>
    </source>
</evidence>
<protein>
    <recommendedName>
        <fullName evidence="10">Glycerol-3-phosphate acyltransferase</fullName>
    </recommendedName>
    <alternativeName>
        <fullName evidence="10">Acyl-PO4 G3P acyltransferase</fullName>
    </alternativeName>
    <alternativeName>
        <fullName evidence="10">Acyl-phosphate--glycerol-3-phosphate acyltransferase</fullName>
    </alternativeName>
    <alternativeName>
        <fullName evidence="10">G3P acyltransferase</fullName>
        <shortName evidence="10">GPAT</shortName>
        <ecNumber evidence="10">2.3.1.275</ecNumber>
    </alternativeName>
    <alternativeName>
        <fullName evidence="10">Lysophosphatidic acid synthase</fullName>
        <shortName evidence="10">LPA synthase</shortName>
    </alternativeName>
</protein>
<evidence type="ECO:0000256" key="2">
    <source>
        <dbReference type="ARBA" id="ARBA00022516"/>
    </source>
</evidence>
<gene>
    <name evidence="10 11" type="primary">plsY</name>
    <name evidence="11" type="ORF">IAD17_04610</name>
</gene>
<name>A0A9D1HXL7_9ACTN</name>
<comment type="subcellular location">
    <subcellularLocation>
        <location evidence="10">Cell membrane</location>
        <topology evidence="10">Multi-pass membrane protein</topology>
    </subcellularLocation>
</comment>
<comment type="catalytic activity">
    <reaction evidence="10">
        <text>an acyl phosphate + sn-glycerol 3-phosphate = a 1-acyl-sn-glycero-3-phosphate + phosphate</text>
        <dbReference type="Rhea" id="RHEA:34075"/>
        <dbReference type="ChEBI" id="CHEBI:43474"/>
        <dbReference type="ChEBI" id="CHEBI:57597"/>
        <dbReference type="ChEBI" id="CHEBI:57970"/>
        <dbReference type="ChEBI" id="CHEBI:59918"/>
        <dbReference type="EC" id="2.3.1.275"/>
    </reaction>
</comment>
<keyword evidence="2 10" id="KW-0444">Lipid biosynthesis</keyword>
<keyword evidence="11" id="KW-0012">Acyltransferase</keyword>
<keyword evidence="9 10" id="KW-1208">Phospholipid metabolism</keyword>
<feature type="transmembrane region" description="Helical" evidence="10">
    <location>
        <begin position="65"/>
        <end position="87"/>
    </location>
</feature>
<keyword evidence="4 10" id="KW-0812">Transmembrane</keyword>
<evidence type="ECO:0000256" key="3">
    <source>
        <dbReference type="ARBA" id="ARBA00022679"/>
    </source>
</evidence>
<sequence>MYCIVAVLITFFICAIPSGYLISKQGSHVDVRKEGSGNIGTTNVARSVGKGAAALTLLCDAGKGFICVGLGKLIASQIFFGGALWPFVPSGPLSWITGVLLLSAVLGHIFTPYLGFHGGKGIAVGFGAMLAAAPLGALGLLLVFVVVVIPTRFVSAASVCAAISLPIWSVVIYHATFGFLIPALIACLVVIWAHRTNINKLLHGEERRFAFHHDDSESKTK</sequence>
<keyword evidence="3 10" id="KW-0808">Transferase</keyword>
<keyword evidence="5 10" id="KW-1133">Transmembrane helix</keyword>
<dbReference type="SMART" id="SM01207">
    <property type="entry name" value="G3P_acyltransf"/>
    <property type="match status" value="1"/>
</dbReference>
<comment type="function">
    <text evidence="10">Catalyzes the transfer of an acyl group from acyl-phosphate (acyl-PO(4)) to glycerol-3-phosphate (G3P) to form lysophosphatidic acid (LPA). This enzyme utilizes acyl-phosphate as fatty acyl donor, but not acyl-CoA or acyl-ACP.</text>
</comment>
<reference evidence="11" key="1">
    <citation type="submission" date="2020-10" db="EMBL/GenBank/DDBJ databases">
        <authorList>
            <person name="Gilroy R."/>
        </authorList>
    </citation>
    <scope>NUCLEOTIDE SEQUENCE</scope>
    <source>
        <strain evidence="11">ChiHjej12B11-29160</strain>
    </source>
</reference>
<evidence type="ECO:0000313" key="11">
    <source>
        <dbReference type="EMBL" id="HIU24182.1"/>
    </source>
</evidence>
<evidence type="ECO:0000256" key="5">
    <source>
        <dbReference type="ARBA" id="ARBA00022989"/>
    </source>
</evidence>
<organism evidence="11 12">
    <name type="scientific">Candidatus Coprovicinus avistercoris</name>
    <dbReference type="NCBI Taxonomy" id="2840754"/>
    <lineage>
        <taxon>Bacteria</taxon>
        <taxon>Bacillati</taxon>
        <taxon>Actinomycetota</taxon>
        <taxon>Coriobacteriia</taxon>
        <taxon>Coriobacteriales</taxon>
        <taxon>Coriobacteriaceae</taxon>
        <taxon>Coriobacteriaceae incertae sedis</taxon>
        <taxon>Candidatus Coprovicinus</taxon>
    </lineage>
</organism>
<evidence type="ECO:0000256" key="8">
    <source>
        <dbReference type="ARBA" id="ARBA00023209"/>
    </source>
</evidence>
<evidence type="ECO:0000256" key="7">
    <source>
        <dbReference type="ARBA" id="ARBA00023136"/>
    </source>
</evidence>